<feature type="domain" description="SPW repeat-containing integral membrane" evidence="2">
    <location>
        <begin position="34"/>
        <end position="133"/>
    </location>
</feature>
<feature type="transmembrane region" description="Helical" evidence="1">
    <location>
        <begin position="67"/>
        <end position="83"/>
    </location>
</feature>
<evidence type="ECO:0000256" key="1">
    <source>
        <dbReference type="SAM" id="Phobius"/>
    </source>
</evidence>
<evidence type="ECO:0000313" key="3">
    <source>
        <dbReference type="EMBL" id="SDC99578.1"/>
    </source>
</evidence>
<dbReference type="Proteomes" id="UP000199501">
    <property type="component" value="Unassembled WGS sequence"/>
</dbReference>
<proteinExistence type="predicted"/>
<dbReference type="InterPro" id="IPR005530">
    <property type="entry name" value="SPW"/>
</dbReference>
<dbReference type="EMBL" id="FMZZ01000006">
    <property type="protein sequence ID" value="SDC99578.1"/>
    <property type="molecule type" value="Genomic_DNA"/>
</dbReference>
<keyword evidence="1" id="KW-0812">Transmembrane</keyword>
<keyword evidence="1" id="KW-0472">Membrane</keyword>
<name>A0A1G6R4V4_9PSEU</name>
<keyword evidence="4" id="KW-1185">Reference proteome</keyword>
<sequence length="151" mass="16193">MAGQQVRGDHNISVTPHFWVGPDTEGRLTPSLPSSLAFLLSVWLGFAPFVLHYRFPASTSVGDLNDMLVALIVGSLALVRMVAPRDLPGLSVIIAALGGWLLAAPFVLDYAEEHMVGAIISNEVVGTGLVALGTMSAVFTYRLRTAERRAY</sequence>
<dbReference type="Pfam" id="PF03779">
    <property type="entry name" value="SPW"/>
    <property type="match status" value="1"/>
</dbReference>
<dbReference type="OrthoDB" id="3693479at2"/>
<dbReference type="STRING" id="1271860.SAMN05216174_106145"/>
<protein>
    <recommendedName>
        <fullName evidence="2">SPW repeat-containing integral membrane domain-containing protein</fullName>
    </recommendedName>
</protein>
<gene>
    <name evidence="3" type="ORF">SAMN05216174_106145</name>
</gene>
<feature type="transmembrane region" description="Helical" evidence="1">
    <location>
        <begin position="114"/>
        <end position="141"/>
    </location>
</feature>
<dbReference type="AlphaFoldDB" id="A0A1G6R4V4"/>
<accession>A0A1G6R4V4</accession>
<keyword evidence="1" id="KW-1133">Transmembrane helix</keyword>
<reference evidence="4" key="1">
    <citation type="submission" date="2016-10" db="EMBL/GenBank/DDBJ databases">
        <authorList>
            <person name="Varghese N."/>
            <person name="Submissions S."/>
        </authorList>
    </citation>
    <scope>NUCLEOTIDE SEQUENCE [LARGE SCALE GENOMIC DNA]</scope>
    <source>
        <strain evidence="4">IBRC-M 10403</strain>
    </source>
</reference>
<dbReference type="RefSeq" id="WP_091450556.1">
    <property type="nucleotide sequence ID" value="NZ_FMZZ01000006.1"/>
</dbReference>
<evidence type="ECO:0000259" key="2">
    <source>
        <dbReference type="Pfam" id="PF03779"/>
    </source>
</evidence>
<evidence type="ECO:0000313" key="4">
    <source>
        <dbReference type="Proteomes" id="UP000199501"/>
    </source>
</evidence>
<feature type="transmembrane region" description="Helical" evidence="1">
    <location>
        <begin position="90"/>
        <end position="108"/>
    </location>
</feature>
<feature type="transmembrane region" description="Helical" evidence="1">
    <location>
        <begin position="36"/>
        <end position="55"/>
    </location>
</feature>
<organism evidence="3 4">
    <name type="scientific">Actinokineospora iranica</name>
    <dbReference type="NCBI Taxonomy" id="1271860"/>
    <lineage>
        <taxon>Bacteria</taxon>
        <taxon>Bacillati</taxon>
        <taxon>Actinomycetota</taxon>
        <taxon>Actinomycetes</taxon>
        <taxon>Pseudonocardiales</taxon>
        <taxon>Pseudonocardiaceae</taxon>
        <taxon>Actinokineospora</taxon>
    </lineage>
</organism>